<reference evidence="1" key="1">
    <citation type="submission" date="2022-07" db="EMBL/GenBank/DDBJ databases">
        <authorList>
            <person name="Macas J."/>
            <person name="Novak P."/>
            <person name="Neumann P."/>
        </authorList>
    </citation>
    <scope>NUCLEOTIDE SEQUENCE</scope>
</reference>
<protein>
    <submittedName>
        <fullName evidence="1">Uncharacterized protein</fullName>
    </submittedName>
</protein>
<evidence type="ECO:0000313" key="2">
    <source>
        <dbReference type="Proteomes" id="UP001152484"/>
    </source>
</evidence>
<accession>A0A9P0Z7Q9</accession>
<dbReference type="Proteomes" id="UP001152484">
    <property type="component" value="Unassembled WGS sequence"/>
</dbReference>
<dbReference type="AlphaFoldDB" id="A0A9P0Z7Q9"/>
<organism evidence="1 2">
    <name type="scientific">Cuscuta europaea</name>
    <name type="common">European dodder</name>
    <dbReference type="NCBI Taxonomy" id="41803"/>
    <lineage>
        <taxon>Eukaryota</taxon>
        <taxon>Viridiplantae</taxon>
        <taxon>Streptophyta</taxon>
        <taxon>Embryophyta</taxon>
        <taxon>Tracheophyta</taxon>
        <taxon>Spermatophyta</taxon>
        <taxon>Magnoliopsida</taxon>
        <taxon>eudicotyledons</taxon>
        <taxon>Gunneridae</taxon>
        <taxon>Pentapetalae</taxon>
        <taxon>asterids</taxon>
        <taxon>lamiids</taxon>
        <taxon>Solanales</taxon>
        <taxon>Convolvulaceae</taxon>
        <taxon>Cuscuteae</taxon>
        <taxon>Cuscuta</taxon>
        <taxon>Cuscuta subgen. Cuscuta</taxon>
    </lineage>
</organism>
<sequence length="102" mass="11919">MEVLVRTHDEHFVKGKVSKNPQLGPQEQTCQKAIQQHCKDHWDHIDTIMRITYILHQDYIYINVIPENTNVVARYIGPGMDVKSSHFLRILKFDAIGFPYVV</sequence>
<dbReference type="EMBL" id="CAMAPE010000021">
    <property type="protein sequence ID" value="CAH9090037.1"/>
    <property type="molecule type" value="Genomic_DNA"/>
</dbReference>
<name>A0A9P0Z7Q9_CUSEU</name>
<gene>
    <name evidence="1" type="ORF">CEURO_LOCUS11080</name>
</gene>
<keyword evidence="2" id="KW-1185">Reference proteome</keyword>
<proteinExistence type="predicted"/>
<evidence type="ECO:0000313" key="1">
    <source>
        <dbReference type="EMBL" id="CAH9090037.1"/>
    </source>
</evidence>
<dbReference type="OrthoDB" id="1326179at2759"/>
<comment type="caution">
    <text evidence="1">The sequence shown here is derived from an EMBL/GenBank/DDBJ whole genome shotgun (WGS) entry which is preliminary data.</text>
</comment>